<evidence type="ECO:0000313" key="6">
    <source>
        <dbReference type="EMBL" id="POR03624.1"/>
    </source>
</evidence>
<dbReference type="OrthoDB" id="9809404at2"/>
<protein>
    <recommendedName>
        <fullName evidence="5">THUMP domain-containing protein</fullName>
    </recommendedName>
</protein>
<feature type="domain" description="THUMP" evidence="5">
    <location>
        <begin position="64"/>
        <end position="177"/>
    </location>
</feature>
<dbReference type="PANTHER" id="PTHR47313:SF1">
    <property type="entry name" value="RIBOSOMAL RNA LARGE SUBUNIT METHYLTRANSFERASE K_L"/>
    <property type="match status" value="1"/>
</dbReference>
<dbReference type="CDD" id="cd11715">
    <property type="entry name" value="THUMP_AdoMetMT"/>
    <property type="match status" value="1"/>
</dbReference>
<gene>
    <name evidence="6" type="ORF">AU468_05095</name>
</gene>
<keyword evidence="7" id="KW-1185">Reference proteome</keyword>
<feature type="compositionally biased region" description="Basic residues" evidence="4">
    <location>
        <begin position="1"/>
        <end position="11"/>
    </location>
</feature>
<dbReference type="PANTHER" id="PTHR47313">
    <property type="entry name" value="RIBOSOMAL RNA LARGE SUBUNIT METHYLTRANSFERASE K/L"/>
    <property type="match status" value="1"/>
</dbReference>
<dbReference type="Gene3D" id="3.40.50.150">
    <property type="entry name" value="Vaccinia Virus protein VP39"/>
    <property type="match status" value="1"/>
</dbReference>
<evidence type="ECO:0000256" key="3">
    <source>
        <dbReference type="PROSITE-ProRule" id="PRU00529"/>
    </source>
</evidence>
<dbReference type="GO" id="GO:0008990">
    <property type="term" value="F:rRNA (guanine-N2-)-methyltransferase activity"/>
    <property type="evidence" value="ECO:0007669"/>
    <property type="project" value="TreeGrafter"/>
</dbReference>
<dbReference type="PROSITE" id="PS00092">
    <property type="entry name" value="N6_MTASE"/>
    <property type="match status" value="1"/>
</dbReference>
<dbReference type="InterPro" id="IPR054170">
    <property type="entry name" value="RlmL_1st"/>
</dbReference>
<dbReference type="Pfam" id="PF01170">
    <property type="entry name" value="UPF0020"/>
    <property type="match status" value="1"/>
</dbReference>
<dbReference type="EMBL" id="LPWH01000052">
    <property type="protein sequence ID" value="POR03624.1"/>
    <property type="molecule type" value="Genomic_DNA"/>
</dbReference>
<dbReference type="InterPro" id="IPR053943">
    <property type="entry name" value="RlmKL-like_Mtase_CS"/>
</dbReference>
<accession>A0A2S4JVT3</accession>
<dbReference type="GO" id="GO:0070043">
    <property type="term" value="F:rRNA (guanine-N7-)-methyltransferase activity"/>
    <property type="evidence" value="ECO:0007669"/>
    <property type="project" value="TreeGrafter"/>
</dbReference>
<dbReference type="Pfam" id="PF22020">
    <property type="entry name" value="RlmL_1st"/>
    <property type="match status" value="1"/>
</dbReference>
<keyword evidence="3" id="KW-0694">RNA-binding</keyword>
<evidence type="ECO:0000256" key="1">
    <source>
        <dbReference type="ARBA" id="ARBA00022603"/>
    </source>
</evidence>
<reference evidence="7" key="1">
    <citation type="submission" date="2015-12" db="EMBL/GenBank/DDBJ databases">
        <authorList>
            <person name="Lodha T.D."/>
            <person name="Chintalapati S."/>
            <person name="Chintalapati V.R."/>
            <person name="Sravanthi T."/>
        </authorList>
    </citation>
    <scope>NUCLEOTIDE SEQUENCE [LARGE SCALE GENOMIC DNA]</scope>
    <source>
        <strain evidence="7">JC133</strain>
    </source>
</reference>
<dbReference type="RefSeq" id="WP_103679792.1">
    <property type="nucleotide sequence ID" value="NZ_LPWH01000052.1"/>
</dbReference>
<dbReference type="Pfam" id="PF02926">
    <property type="entry name" value="THUMP"/>
    <property type="match status" value="1"/>
</dbReference>
<dbReference type="Proteomes" id="UP000237350">
    <property type="component" value="Unassembled WGS sequence"/>
</dbReference>
<evidence type="ECO:0000256" key="4">
    <source>
        <dbReference type="SAM" id="MobiDB-lite"/>
    </source>
</evidence>
<dbReference type="InterPro" id="IPR004114">
    <property type="entry name" value="THUMP_dom"/>
</dbReference>
<evidence type="ECO:0000313" key="7">
    <source>
        <dbReference type="Proteomes" id="UP000237350"/>
    </source>
</evidence>
<name>A0A2S4JVT3_9SPIO</name>
<evidence type="ECO:0000256" key="2">
    <source>
        <dbReference type="ARBA" id="ARBA00022679"/>
    </source>
</evidence>
<keyword evidence="2" id="KW-0808">Transferase</keyword>
<dbReference type="PROSITE" id="PS51165">
    <property type="entry name" value="THUMP"/>
    <property type="match status" value="1"/>
</dbReference>
<feature type="region of interest" description="Disordered" evidence="4">
    <location>
        <begin position="1"/>
        <end position="20"/>
    </location>
</feature>
<dbReference type="PROSITE" id="PS01261">
    <property type="entry name" value="UPF0020"/>
    <property type="match status" value="1"/>
</dbReference>
<dbReference type="InterPro" id="IPR029063">
    <property type="entry name" value="SAM-dependent_MTases_sf"/>
</dbReference>
<evidence type="ECO:0000259" key="5">
    <source>
        <dbReference type="PROSITE" id="PS51165"/>
    </source>
</evidence>
<dbReference type="GO" id="GO:0003723">
    <property type="term" value="F:RNA binding"/>
    <property type="evidence" value="ECO:0007669"/>
    <property type="project" value="UniProtKB-UniRule"/>
</dbReference>
<sequence>MQRKVILKKKSRPDPGQGLPETSVLVATCAGGMEQLLVREVESLGFSGRVQGAGAVEIGGSLGDAHLLCRSLRTASRLLVPLESFQVGSYDDLYRRMRSVPWERVLPPSATFAITASTRSEVLGDHRYLAMRLKDAILDRQREVFQGTRSSVDRKNPDVPVVIFVDSRGHGAVSLDAAGSPLHERGYRREAGEAPLRETVAAAMLLEAGDPAVVIDPFCGSGTIAIEAALLSAGLPPQGSSRSFAMERWPGVVPPAPSLRSSAVVGPPRIFAADLDDSLVETARRNARRAGMEPRISFSSGDVRQTLPEMISRARDVLRGLPRERSRQEAEIAVVTNPPYGERLNPADLALLYSDVGKLLRQHLQGCSVWILCSEPKLIRRTGLNILGRTPLYNGGIACELYRFRIRPGEGRPGKHSRGRPPRS</sequence>
<dbReference type="SMART" id="SM00981">
    <property type="entry name" value="THUMP"/>
    <property type="match status" value="1"/>
</dbReference>
<dbReference type="Gene3D" id="3.30.2130.30">
    <property type="match status" value="1"/>
</dbReference>
<dbReference type="InterPro" id="IPR000241">
    <property type="entry name" value="RlmKL-like_Mtase"/>
</dbReference>
<organism evidence="6 7">
    <name type="scientific">Alkalispirochaeta sphaeroplastigenens</name>
    <dbReference type="NCBI Taxonomy" id="1187066"/>
    <lineage>
        <taxon>Bacteria</taxon>
        <taxon>Pseudomonadati</taxon>
        <taxon>Spirochaetota</taxon>
        <taxon>Spirochaetia</taxon>
        <taxon>Spirochaetales</taxon>
        <taxon>Spirochaetaceae</taxon>
        <taxon>Alkalispirochaeta</taxon>
    </lineage>
</organism>
<proteinExistence type="predicted"/>
<dbReference type="AlphaFoldDB" id="A0A2S4JVT3"/>
<dbReference type="InterPro" id="IPR002052">
    <property type="entry name" value="DNA_methylase_N6_adenine_CS"/>
</dbReference>
<dbReference type="SUPFAM" id="SSF53335">
    <property type="entry name" value="S-adenosyl-L-methionine-dependent methyltransferases"/>
    <property type="match status" value="1"/>
</dbReference>
<comment type="caution">
    <text evidence="6">The sequence shown here is derived from an EMBL/GenBank/DDBJ whole genome shotgun (WGS) entry which is preliminary data.</text>
</comment>
<keyword evidence="1" id="KW-0489">Methyltransferase</keyword>